<accession>A0A2V3Y3T8</accession>
<comment type="caution">
    <text evidence="2">The sequence shown here is derived from an EMBL/GenBank/DDBJ whole genome shotgun (WGS) entry which is preliminary data.</text>
</comment>
<gene>
    <name evidence="2" type="ORF">DFR60_109178</name>
</gene>
<dbReference type="AlphaFoldDB" id="A0A2V3Y3T8"/>
<evidence type="ECO:0000313" key="2">
    <source>
        <dbReference type="EMBL" id="PXX51774.1"/>
    </source>
</evidence>
<protein>
    <submittedName>
        <fullName evidence="2">Uncharacterized protein</fullName>
    </submittedName>
</protein>
<organism evidence="2 3">
    <name type="scientific">Hungatella effluvii</name>
    <dbReference type="NCBI Taxonomy" id="1096246"/>
    <lineage>
        <taxon>Bacteria</taxon>
        <taxon>Bacillati</taxon>
        <taxon>Bacillota</taxon>
        <taxon>Clostridia</taxon>
        <taxon>Lachnospirales</taxon>
        <taxon>Lachnospiraceae</taxon>
        <taxon>Hungatella</taxon>
    </lineage>
</organism>
<keyword evidence="3" id="KW-1185">Reference proteome</keyword>
<dbReference type="EMBL" id="QJKD01000009">
    <property type="protein sequence ID" value="PXX51774.1"/>
    <property type="molecule type" value="Genomic_DNA"/>
</dbReference>
<evidence type="ECO:0000256" key="1">
    <source>
        <dbReference type="SAM" id="Coils"/>
    </source>
</evidence>
<dbReference type="Proteomes" id="UP000248057">
    <property type="component" value="Unassembled WGS sequence"/>
</dbReference>
<feature type="coiled-coil region" evidence="1">
    <location>
        <begin position="39"/>
        <end position="101"/>
    </location>
</feature>
<keyword evidence="1" id="KW-0175">Coiled coil</keyword>
<reference evidence="2 3" key="1">
    <citation type="submission" date="2018-05" db="EMBL/GenBank/DDBJ databases">
        <title>Genomic Encyclopedia of Type Strains, Phase IV (KMG-IV): sequencing the most valuable type-strain genomes for metagenomic binning, comparative biology and taxonomic classification.</title>
        <authorList>
            <person name="Goeker M."/>
        </authorList>
    </citation>
    <scope>NUCLEOTIDE SEQUENCE [LARGE SCALE GENOMIC DNA]</scope>
    <source>
        <strain evidence="2 3">DSM 24995</strain>
    </source>
</reference>
<evidence type="ECO:0000313" key="3">
    <source>
        <dbReference type="Proteomes" id="UP000248057"/>
    </source>
</evidence>
<proteinExistence type="predicted"/>
<sequence length="226" mass="24935">MPEKRGIKRMRRRGARRLVLRYGIVGLLAAGLLSGCSGTGELEAQNQELKSQVESLSAVKESLEGEKESLSSELASAKEQKEEAGKKAASLQATIDEMAKEAEIQAGDVVVRLIGKEDVEKDSSKWIFNSYSNLNFEITNNTDKDIQGIQGKLKIMDLFGKEILTAGCDFTGHTIPAGETVVNDDLSFEINDFIDEHMKLYTTAYEDLKSEYTVTQIVFTDGTVKE</sequence>
<name>A0A2V3Y3T8_9FIRM</name>